<accession>A0A6I3XIJ1</accession>
<keyword evidence="4" id="KW-0472">Membrane</keyword>
<dbReference type="Pfam" id="PF07495">
    <property type="entry name" value="Y_Y_Y"/>
    <property type="match status" value="1"/>
</dbReference>
<dbReference type="InterPro" id="IPR011712">
    <property type="entry name" value="Sig_transdc_His_kin_sub3_dim/P"/>
</dbReference>
<dbReference type="AlphaFoldDB" id="A0A6I3XIJ1"/>
<dbReference type="GO" id="GO:0046983">
    <property type="term" value="F:protein dimerization activity"/>
    <property type="evidence" value="ECO:0007669"/>
    <property type="project" value="InterPro"/>
</dbReference>
<evidence type="ECO:0000313" key="7">
    <source>
        <dbReference type="EMBL" id="MUI16299.1"/>
    </source>
</evidence>
<dbReference type="InterPro" id="IPR011123">
    <property type="entry name" value="Y_Y_Y"/>
</dbReference>
<keyword evidence="4" id="KW-1133">Transmembrane helix</keyword>
<dbReference type="Gene3D" id="3.30.565.10">
    <property type="entry name" value="Histidine kinase-like ATPase, C-terminal domain"/>
    <property type="match status" value="1"/>
</dbReference>
<evidence type="ECO:0000313" key="8">
    <source>
        <dbReference type="Proteomes" id="UP000431684"/>
    </source>
</evidence>
<feature type="signal peptide" evidence="5">
    <location>
        <begin position="1"/>
        <end position="21"/>
    </location>
</feature>
<dbReference type="EMBL" id="WNWM01000002">
    <property type="protein sequence ID" value="MUI16299.1"/>
    <property type="molecule type" value="Genomic_DNA"/>
</dbReference>
<keyword evidence="8" id="KW-1185">Reference proteome</keyword>
<feature type="transmembrane region" description="Helical" evidence="4">
    <location>
        <begin position="735"/>
        <end position="753"/>
    </location>
</feature>
<dbReference type="InterPro" id="IPR036890">
    <property type="entry name" value="HATPase_C_sf"/>
</dbReference>
<evidence type="ECO:0000256" key="4">
    <source>
        <dbReference type="SAM" id="Phobius"/>
    </source>
</evidence>
<gene>
    <name evidence="7" type="ORF">GJV26_28150</name>
</gene>
<dbReference type="PROSITE" id="PS51257">
    <property type="entry name" value="PROKAR_LIPOPROTEIN"/>
    <property type="match status" value="1"/>
</dbReference>
<dbReference type="SUPFAM" id="SSF63829">
    <property type="entry name" value="Calcium-dependent phosphotriesterase"/>
    <property type="match status" value="2"/>
</dbReference>
<dbReference type="OrthoDB" id="5384984at2"/>
<dbReference type="PROSITE" id="PS50109">
    <property type="entry name" value="HIS_KIN"/>
    <property type="match status" value="1"/>
</dbReference>
<dbReference type="CDD" id="cd16917">
    <property type="entry name" value="HATPase_UhpB-NarQ-NarX-like"/>
    <property type="match status" value="1"/>
</dbReference>
<dbReference type="GO" id="GO:0000155">
    <property type="term" value="F:phosphorelay sensor kinase activity"/>
    <property type="evidence" value="ECO:0007669"/>
    <property type="project" value="InterPro"/>
</dbReference>
<sequence>MNLTRVLAAALCWLAAAQACAAADGRTFERRRWSQADGAPQTAVALAQTDDGLLWFGTAAGMYTFDGVRFERTGAVYRGQLRSDNIACMQALPGGLAVGYVFGGMSLFSKTGVTHYLPGRELPGGSITALATDSRGTVYAGTSTGVMRLREGRWEAVGAGSAPAESPMYVSVDSDDTVWAVFNYSYQSDYSYYAMPRGSRHFRRVFGAPMAGTTKIGGRQVVMLPGDRYVELAAGAPPRRLALHKPRLYDDLLLGGPAGTLWTSREDGFVRLARRADGVLEPAETFDRPAGMARYTTASLLDREGNLWVATLDGVERYRRHRLSRLSGSGSGVNWLAMPGLGDEVWYGPANGPLMRLAADGSSRPTGLASANAVLRAAPDHVWVATSDALWEWHGARRIRHALPGADKWGVEVQALAMDGQDRLLASLIRKGLWRFEDGRWTRDDRTRGIPDPTPISMLTTAQGRTWLGFTNGRLGELTATGIRLWPAPLPTGNVLSMLEYRGRLFVGGERGVSWLDGDRARPLLLRQSGAMLGVAGMVADSRGNLWLHGLDGLHRIAAAALAGAFVAPGDPVDGELFNFEDGLRGQVGQMRPLPALAAARGRIWFATVAQAGWLDPLAIPRNPRAPDVLIRSLHAGGRDYPAVDGVKLPERTTSLDVAFTATALSIPERARLRYRLDGVDAGWRDVQHERSASYTNLAPGSYRFHVIAANEDGVWNAAGAVLRFDIAPALWQTAWFRVLCVVAGLAVMALLYRWRLAIAARRATERATARMEERERIARSLHDTLLQAVQGMVLRFQAEVWRMPPESPSAAALDAALSDADRLIASTRDEVMALRRVPQAAELLDELRAAVATLAPGSDHLLHFALQGEPRRLRGETAGEIFCALREAAVNSVRHARAGRIAVELRFLPRVLEASVTDDGIGIERKVAQSGRSGHFGIVGMRERIGHLGGRIAVTPAPGGGTVVRIRIPARAAYEAGPRPRWRGWLPW</sequence>
<evidence type="ECO:0000256" key="1">
    <source>
        <dbReference type="ARBA" id="ARBA00022679"/>
    </source>
</evidence>
<keyword evidence="3" id="KW-0902">Two-component regulatory system</keyword>
<feature type="chain" id="PRO_5026346999" description="Histidine kinase domain-containing protein" evidence="5">
    <location>
        <begin position="22"/>
        <end position="989"/>
    </location>
</feature>
<dbReference type="Gene3D" id="2.130.10.10">
    <property type="entry name" value="YVTN repeat-like/Quinoprotein amine dehydrogenase"/>
    <property type="match status" value="2"/>
</dbReference>
<dbReference type="InterPro" id="IPR013783">
    <property type="entry name" value="Ig-like_fold"/>
</dbReference>
<name>A0A6I3XIJ1_9BURK</name>
<feature type="domain" description="Histidine kinase" evidence="6">
    <location>
        <begin position="885"/>
        <end position="973"/>
    </location>
</feature>
<comment type="caution">
    <text evidence="7">The sequence shown here is derived from an EMBL/GenBank/DDBJ whole genome shotgun (WGS) entry which is preliminary data.</text>
</comment>
<proteinExistence type="predicted"/>
<evidence type="ECO:0000259" key="6">
    <source>
        <dbReference type="PROSITE" id="PS50109"/>
    </source>
</evidence>
<evidence type="ECO:0000256" key="2">
    <source>
        <dbReference type="ARBA" id="ARBA00022777"/>
    </source>
</evidence>
<dbReference type="Pfam" id="PF02518">
    <property type="entry name" value="HATPase_c"/>
    <property type="match status" value="1"/>
</dbReference>
<reference evidence="7 8" key="1">
    <citation type="submission" date="2019-11" db="EMBL/GenBank/DDBJ databases">
        <title>Draft Genome Sequences of Six Type Strains of the Genus Massilia.</title>
        <authorList>
            <person name="Miess H."/>
            <person name="Frediansyah A."/>
            <person name="Goeker M."/>
            <person name="Gross H."/>
        </authorList>
    </citation>
    <scope>NUCLEOTIDE SEQUENCE [LARGE SCALE GENOMIC DNA]</scope>
    <source>
        <strain evidence="7 8">DSM 17513</strain>
    </source>
</reference>
<protein>
    <recommendedName>
        <fullName evidence="6">Histidine kinase domain-containing protein</fullName>
    </recommendedName>
</protein>
<dbReference type="RefSeq" id="WP_155711874.1">
    <property type="nucleotide sequence ID" value="NZ_BMWU01000023.1"/>
</dbReference>
<keyword evidence="4" id="KW-0812">Transmembrane</keyword>
<dbReference type="SMART" id="SM00387">
    <property type="entry name" value="HATPase_c"/>
    <property type="match status" value="1"/>
</dbReference>
<organism evidence="7 8">
    <name type="scientific">Pseudoduganella dura</name>
    <dbReference type="NCBI Taxonomy" id="321982"/>
    <lineage>
        <taxon>Bacteria</taxon>
        <taxon>Pseudomonadati</taxon>
        <taxon>Pseudomonadota</taxon>
        <taxon>Betaproteobacteria</taxon>
        <taxon>Burkholderiales</taxon>
        <taxon>Oxalobacteraceae</taxon>
        <taxon>Telluria group</taxon>
        <taxon>Pseudoduganella</taxon>
    </lineage>
</organism>
<dbReference type="InterPro" id="IPR005467">
    <property type="entry name" value="His_kinase_dom"/>
</dbReference>
<keyword evidence="1" id="KW-0808">Transferase</keyword>
<evidence type="ECO:0000256" key="5">
    <source>
        <dbReference type="SAM" id="SignalP"/>
    </source>
</evidence>
<dbReference type="Gene3D" id="1.20.5.1930">
    <property type="match status" value="1"/>
</dbReference>
<keyword evidence="2" id="KW-0418">Kinase</keyword>
<dbReference type="Proteomes" id="UP000431684">
    <property type="component" value="Unassembled WGS sequence"/>
</dbReference>
<evidence type="ECO:0000256" key="3">
    <source>
        <dbReference type="ARBA" id="ARBA00023012"/>
    </source>
</evidence>
<dbReference type="GO" id="GO:0016020">
    <property type="term" value="C:membrane"/>
    <property type="evidence" value="ECO:0007669"/>
    <property type="project" value="InterPro"/>
</dbReference>
<dbReference type="PANTHER" id="PTHR24421">
    <property type="entry name" value="NITRATE/NITRITE SENSOR PROTEIN NARX-RELATED"/>
    <property type="match status" value="1"/>
</dbReference>
<dbReference type="Pfam" id="PF07730">
    <property type="entry name" value="HisKA_3"/>
    <property type="match status" value="1"/>
</dbReference>
<dbReference type="Gene3D" id="2.60.40.10">
    <property type="entry name" value="Immunoglobulins"/>
    <property type="match status" value="1"/>
</dbReference>
<keyword evidence="5" id="KW-0732">Signal</keyword>
<dbReference type="PANTHER" id="PTHR24421:SF62">
    <property type="entry name" value="SENSORY TRANSDUCTION HISTIDINE KINASE"/>
    <property type="match status" value="1"/>
</dbReference>
<dbReference type="SUPFAM" id="SSF55874">
    <property type="entry name" value="ATPase domain of HSP90 chaperone/DNA topoisomerase II/histidine kinase"/>
    <property type="match status" value="1"/>
</dbReference>
<dbReference type="InterPro" id="IPR015943">
    <property type="entry name" value="WD40/YVTN_repeat-like_dom_sf"/>
</dbReference>
<dbReference type="InterPro" id="IPR050482">
    <property type="entry name" value="Sensor_HK_TwoCompSys"/>
</dbReference>
<dbReference type="InterPro" id="IPR003594">
    <property type="entry name" value="HATPase_dom"/>
</dbReference>